<feature type="transmembrane region" description="Helical" evidence="1">
    <location>
        <begin position="417"/>
        <end position="438"/>
    </location>
</feature>
<dbReference type="RefSeq" id="WP_042282743.1">
    <property type="nucleotide sequence ID" value="NZ_BAZE01000004.1"/>
</dbReference>
<feature type="transmembrane region" description="Helical" evidence="1">
    <location>
        <begin position="49"/>
        <end position="69"/>
    </location>
</feature>
<proteinExistence type="predicted"/>
<feature type="transmembrane region" description="Helical" evidence="1">
    <location>
        <begin position="115"/>
        <end position="136"/>
    </location>
</feature>
<dbReference type="InterPro" id="IPR039672">
    <property type="entry name" value="MFS_2"/>
</dbReference>
<dbReference type="GeneID" id="91391245"/>
<dbReference type="GO" id="GO:0005886">
    <property type="term" value="C:plasma membrane"/>
    <property type="evidence" value="ECO:0007669"/>
    <property type="project" value="TreeGrafter"/>
</dbReference>
<feature type="transmembrane region" description="Helical" evidence="1">
    <location>
        <begin position="190"/>
        <end position="209"/>
    </location>
</feature>
<feature type="transmembrane region" description="Helical" evidence="1">
    <location>
        <begin position="90"/>
        <end position="109"/>
    </location>
</feature>
<comment type="caution">
    <text evidence="2">The sequence shown here is derived from an EMBL/GenBank/DDBJ whole genome shotgun (WGS) entry which is preliminary data.</text>
</comment>
<feature type="transmembrane region" description="Helical" evidence="1">
    <location>
        <begin position="20"/>
        <end position="43"/>
    </location>
</feature>
<feature type="transmembrane region" description="Helical" evidence="1">
    <location>
        <begin position="157"/>
        <end position="178"/>
    </location>
</feature>
<dbReference type="PANTHER" id="PTHR11328">
    <property type="entry name" value="MAJOR FACILITATOR SUPERFAMILY DOMAIN-CONTAINING PROTEIN"/>
    <property type="match status" value="1"/>
</dbReference>
<keyword evidence="1" id="KW-0812">Transmembrane</keyword>
<evidence type="ECO:0000313" key="2">
    <source>
        <dbReference type="EMBL" id="MYR33881.1"/>
    </source>
</evidence>
<dbReference type="Gene3D" id="1.20.1250.20">
    <property type="entry name" value="MFS general substrate transporter like domains"/>
    <property type="match status" value="1"/>
</dbReference>
<keyword evidence="1" id="KW-1133">Transmembrane helix</keyword>
<feature type="transmembrane region" description="Helical" evidence="1">
    <location>
        <begin position="330"/>
        <end position="351"/>
    </location>
</feature>
<dbReference type="PANTHER" id="PTHR11328:SF24">
    <property type="entry name" value="MAJOR FACILITATOR SUPERFAMILY (MFS) PROFILE DOMAIN-CONTAINING PROTEIN"/>
    <property type="match status" value="1"/>
</dbReference>
<dbReference type="EMBL" id="WWHY01000001">
    <property type="protein sequence ID" value="MYR33881.1"/>
    <property type="molecule type" value="Genomic_DNA"/>
</dbReference>
<dbReference type="AlphaFoldDB" id="A0A7K2IV86"/>
<name>A0A7K2IV86_9ACTN</name>
<feature type="transmembrane region" description="Helical" evidence="1">
    <location>
        <begin position="303"/>
        <end position="324"/>
    </location>
</feature>
<feature type="transmembrane region" description="Helical" evidence="1">
    <location>
        <begin position="271"/>
        <end position="291"/>
    </location>
</feature>
<keyword evidence="1" id="KW-0472">Membrane</keyword>
<dbReference type="GO" id="GO:0008643">
    <property type="term" value="P:carbohydrate transport"/>
    <property type="evidence" value="ECO:0007669"/>
    <property type="project" value="InterPro"/>
</dbReference>
<organism evidence="2 3">
    <name type="scientific">Nocardiopsis alba</name>
    <dbReference type="NCBI Taxonomy" id="53437"/>
    <lineage>
        <taxon>Bacteria</taxon>
        <taxon>Bacillati</taxon>
        <taxon>Actinomycetota</taxon>
        <taxon>Actinomycetes</taxon>
        <taxon>Streptosporangiales</taxon>
        <taxon>Nocardiopsidaceae</taxon>
        <taxon>Nocardiopsis</taxon>
    </lineage>
</organism>
<feature type="transmembrane region" description="Helical" evidence="1">
    <location>
        <begin position="240"/>
        <end position="259"/>
    </location>
</feature>
<evidence type="ECO:0000313" key="3">
    <source>
        <dbReference type="Proteomes" id="UP000467124"/>
    </source>
</evidence>
<gene>
    <name evidence="2" type="ORF">GTW20_16865</name>
</gene>
<accession>A0A7K2IV86</accession>
<reference evidence="2 3" key="1">
    <citation type="journal article" date="2019" name="Nat. Commun.">
        <title>The antimicrobial potential of Streptomyces from insect microbiomes.</title>
        <authorList>
            <person name="Chevrette M.G."/>
            <person name="Carlson C.M."/>
            <person name="Ortega H.E."/>
            <person name="Thomas C."/>
            <person name="Ananiev G.E."/>
            <person name="Barns K.J."/>
            <person name="Book A.J."/>
            <person name="Cagnazzo J."/>
            <person name="Carlos C."/>
            <person name="Flanigan W."/>
            <person name="Grubbs K.J."/>
            <person name="Horn H.A."/>
            <person name="Hoffmann F.M."/>
            <person name="Klassen J.L."/>
            <person name="Knack J.J."/>
            <person name="Lewin G.R."/>
            <person name="McDonald B.R."/>
            <person name="Muller L."/>
            <person name="Melo W.G.P."/>
            <person name="Pinto-Tomas A.A."/>
            <person name="Schmitz A."/>
            <person name="Wendt-Pienkowski E."/>
            <person name="Wildman S."/>
            <person name="Zhao M."/>
            <person name="Zhang F."/>
            <person name="Bugni T.S."/>
            <person name="Andes D.R."/>
            <person name="Pupo M.T."/>
            <person name="Currie C.R."/>
        </authorList>
    </citation>
    <scope>NUCLEOTIDE SEQUENCE [LARGE SCALE GENOMIC DNA]</scope>
    <source>
        <strain evidence="2 3">SID5840</strain>
    </source>
</reference>
<sequence length="463" mass="48175">MSTTPDTPVGAAPLPRSVHAWYGSGAVATGIFNTVPGLLLLIYLTDTLAVGPAVAGAVIFLPKIADLLISPYIGVRSDRTRSSWGPRRPWMLAGAVTLPVLFAALFFGPPLQGNAAAVYVAVLFVLAALASSMFQVPHAAMPGEITSDYHERSTFNTWRTAFVGLALMLGGALAPVLQSAPEDPVTGYRLMGLAMGAVILFAMLGSVIGTRRAPRPAFPARTENILGQLRSAFSHRHFRVLFPANLLMGVASGTMVAGVPYVTANVMGEPAYTSILMVCVLVPLIATAPLWKRLSVRSDKRSAAGLSAVVFAMGGLGLLFIPVWGVPGAVFSSVLVGIGLSGVHLLPWSMLADCLATDDGSGRRQSGVLSGVWTAGDALAQAIGTGLLSLCLAVSGYVESGAGEVVRQSDSALRGMLIGSTLLPALVMLSCLIPLMFYRLTREHLPEASGPEGPSEGSEVVGV</sequence>
<dbReference type="Pfam" id="PF13347">
    <property type="entry name" value="MFS_2"/>
    <property type="match status" value="1"/>
</dbReference>
<protein>
    <submittedName>
        <fullName evidence="2">MFS transporter</fullName>
    </submittedName>
</protein>
<dbReference type="SUPFAM" id="SSF103473">
    <property type="entry name" value="MFS general substrate transporter"/>
    <property type="match status" value="1"/>
</dbReference>
<dbReference type="InterPro" id="IPR036259">
    <property type="entry name" value="MFS_trans_sf"/>
</dbReference>
<dbReference type="CDD" id="cd17332">
    <property type="entry name" value="MFS_MelB_like"/>
    <property type="match status" value="1"/>
</dbReference>
<dbReference type="Proteomes" id="UP000467124">
    <property type="component" value="Unassembled WGS sequence"/>
</dbReference>
<dbReference type="GO" id="GO:0015293">
    <property type="term" value="F:symporter activity"/>
    <property type="evidence" value="ECO:0007669"/>
    <property type="project" value="InterPro"/>
</dbReference>
<evidence type="ECO:0000256" key="1">
    <source>
        <dbReference type="SAM" id="Phobius"/>
    </source>
</evidence>